<dbReference type="Proteomes" id="UP000053989">
    <property type="component" value="Unassembled WGS sequence"/>
</dbReference>
<dbReference type="AlphaFoldDB" id="A0A0C2ZQW5"/>
<dbReference type="HOGENOM" id="CLU_1390967_0_0_1"/>
<keyword evidence="2" id="KW-1185">Reference proteome</keyword>
<accession>A0A0C2ZQW5</accession>
<protein>
    <submittedName>
        <fullName evidence="1">Uncharacterized protein</fullName>
    </submittedName>
</protein>
<name>A0A0C2ZQW5_9AGAM</name>
<gene>
    <name evidence="1" type="ORF">SCLCIDRAFT_676870</name>
</gene>
<reference evidence="2" key="2">
    <citation type="submission" date="2015-01" db="EMBL/GenBank/DDBJ databases">
        <title>Evolutionary Origins and Diversification of the Mycorrhizal Mutualists.</title>
        <authorList>
            <consortium name="DOE Joint Genome Institute"/>
            <consortium name="Mycorrhizal Genomics Consortium"/>
            <person name="Kohler A."/>
            <person name="Kuo A."/>
            <person name="Nagy L.G."/>
            <person name="Floudas D."/>
            <person name="Copeland A."/>
            <person name="Barry K.W."/>
            <person name="Cichocki N."/>
            <person name="Veneault-Fourrey C."/>
            <person name="LaButti K."/>
            <person name="Lindquist E.A."/>
            <person name="Lipzen A."/>
            <person name="Lundell T."/>
            <person name="Morin E."/>
            <person name="Murat C."/>
            <person name="Riley R."/>
            <person name="Ohm R."/>
            <person name="Sun H."/>
            <person name="Tunlid A."/>
            <person name="Henrissat B."/>
            <person name="Grigoriev I.V."/>
            <person name="Hibbett D.S."/>
            <person name="Martin F."/>
        </authorList>
    </citation>
    <scope>NUCLEOTIDE SEQUENCE [LARGE SCALE GENOMIC DNA]</scope>
    <source>
        <strain evidence="2">Foug A</strain>
    </source>
</reference>
<reference evidence="1 2" key="1">
    <citation type="submission" date="2014-04" db="EMBL/GenBank/DDBJ databases">
        <authorList>
            <consortium name="DOE Joint Genome Institute"/>
            <person name="Kuo A."/>
            <person name="Kohler A."/>
            <person name="Nagy L.G."/>
            <person name="Floudas D."/>
            <person name="Copeland A."/>
            <person name="Barry K.W."/>
            <person name="Cichocki N."/>
            <person name="Veneault-Fourrey C."/>
            <person name="LaButti K."/>
            <person name="Lindquist E.A."/>
            <person name="Lipzen A."/>
            <person name="Lundell T."/>
            <person name="Morin E."/>
            <person name="Murat C."/>
            <person name="Sun H."/>
            <person name="Tunlid A."/>
            <person name="Henrissat B."/>
            <person name="Grigoriev I.V."/>
            <person name="Hibbett D.S."/>
            <person name="Martin F."/>
            <person name="Nordberg H.P."/>
            <person name="Cantor M.N."/>
            <person name="Hua S.X."/>
        </authorList>
    </citation>
    <scope>NUCLEOTIDE SEQUENCE [LARGE SCALE GENOMIC DNA]</scope>
    <source>
        <strain evidence="1 2">Foug A</strain>
    </source>
</reference>
<evidence type="ECO:0000313" key="2">
    <source>
        <dbReference type="Proteomes" id="UP000053989"/>
    </source>
</evidence>
<dbReference type="EMBL" id="KN822031">
    <property type="protein sequence ID" value="KIM63968.1"/>
    <property type="molecule type" value="Genomic_DNA"/>
</dbReference>
<dbReference type="InParanoid" id="A0A0C2ZQW5"/>
<proteinExistence type="predicted"/>
<organism evidence="1 2">
    <name type="scientific">Scleroderma citrinum Foug A</name>
    <dbReference type="NCBI Taxonomy" id="1036808"/>
    <lineage>
        <taxon>Eukaryota</taxon>
        <taxon>Fungi</taxon>
        <taxon>Dikarya</taxon>
        <taxon>Basidiomycota</taxon>
        <taxon>Agaricomycotina</taxon>
        <taxon>Agaricomycetes</taxon>
        <taxon>Agaricomycetidae</taxon>
        <taxon>Boletales</taxon>
        <taxon>Sclerodermatineae</taxon>
        <taxon>Sclerodermataceae</taxon>
        <taxon>Scleroderma</taxon>
    </lineage>
</organism>
<evidence type="ECO:0000313" key="1">
    <source>
        <dbReference type="EMBL" id="KIM63968.1"/>
    </source>
</evidence>
<sequence length="196" mass="22297">MTPAIYLIHKAKSVVVVIAFDDMLDHSTVLAWSCLSHRGRRLISVHTAKKVDALAYRHVRWSITRLHIVCAIEHRLVVKLVIKRTDHACSLTRSRQRCMCCMCVSPHLSRVHIQNTRCTAPDAAITRGYAQSCILQMDENRWRCHDNRTTSEWQSSCVQQPHRNAESRAPLYCTIGPAASARCYCQSTNVSSKIKL</sequence>